<sequence>MEEREKVVFAATLAATFKPDLMTNDKIEAATKGHGTLVIPVLCAANSIAEDMFGAVEEPGMRLMGSATLVDAAAPLLPLDLVIQKAVNEAKNAGASPENAALIVAALAYFSGAAARAGVPMANRKLGAMARMHAGASRTSGIALVTNKFTHRMPTFPAYKAVFEQLLDKKLTRVDGSVLPPFIAGGAIYGHSALGEDVNIPELAKNAAKVGTEAMMRAMEGAGITPYPLWPALIGATVAMEILHPDAFLGEEYGAFGSVDSAYMAGKGAAEAAGLPEKIHVRGTGEEFDTARVIGDFGLILKDIGGSSVIDSMALNEIFAGFEESPIIGAGFSGGPVNPPLGHLCGDSVPAIRLLMKYEGDIYKVAEEIRNYKMNSFIDPEMALCALNTITRKAEEVKRGPVTRACMIASENVRGRAVYRRAVKAYEMLKEGKSVDEVAKALDEERKAYVEKRGSAILSAFTGKKIEFRFTELRPQARRTDGFTKKYWGFDSYISYDVTIDGKTYHIENLSAKAVVDFALEGKGRDDPDYGTALFAGAVLAQELQYIGHTIINVTVPAAVAAILGADEKDAAKMAENGAYLTRAIPGAKNNAKEVAKLAKMIYSRLQEKGEILP</sequence>
<dbReference type="AlphaFoldDB" id="A0A075WI23"/>
<proteinExistence type="predicted"/>
<dbReference type="GeneID" id="24795598"/>
<organism evidence="1 2">
    <name type="scientific">Archaeoglobus fulgidus DSM 8774</name>
    <dbReference type="NCBI Taxonomy" id="1344584"/>
    <lineage>
        <taxon>Archaea</taxon>
        <taxon>Methanobacteriati</taxon>
        <taxon>Methanobacteriota</taxon>
        <taxon>Archaeoglobi</taxon>
        <taxon>Archaeoglobales</taxon>
        <taxon>Archaeoglobaceae</taxon>
        <taxon>Archaeoglobus</taxon>
    </lineage>
</organism>
<protein>
    <submittedName>
        <fullName evidence="1">Uncharacterized protein</fullName>
    </submittedName>
</protein>
<name>A0A075WI23_ARCFL</name>
<dbReference type="KEGG" id="afg:AFULGI_00021100"/>
<reference evidence="1 2" key="1">
    <citation type="submission" date="2013-07" db="EMBL/GenBank/DDBJ databases">
        <title>Genome of Archaeoglobus fulgidus.</title>
        <authorList>
            <person name="Fiebig A."/>
            <person name="Birkeland N.-K."/>
        </authorList>
    </citation>
    <scope>NUCLEOTIDE SEQUENCE [LARGE SCALE GENOMIC DNA]</scope>
    <source>
        <strain evidence="1 2">DSM 8774</strain>
    </source>
</reference>
<dbReference type="EMBL" id="CP006577">
    <property type="protein sequence ID" value="AIG98854.1"/>
    <property type="molecule type" value="Genomic_DNA"/>
</dbReference>
<accession>A0A075WI23</accession>
<dbReference type="HOGENOM" id="CLU_030859_0_0_2"/>
<evidence type="ECO:0000313" key="1">
    <source>
        <dbReference type="EMBL" id="AIG98854.1"/>
    </source>
</evidence>
<dbReference type="Proteomes" id="UP000028501">
    <property type="component" value="Chromosome"/>
</dbReference>
<dbReference type="RefSeq" id="WP_010879350.1">
    <property type="nucleotide sequence ID" value="NZ_CP006577.1"/>
</dbReference>
<gene>
    <name evidence="1" type="ORF">AFULGI_00021100</name>
</gene>
<evidence type="ECO:0000313" key="2">
    <source>
        <dbReference type="Proteomes" id="UP000028501"/>
    </source>
</evidence>